<evidence type="ECO:0000256" key="3">
    <source>
        <dbReference type="ARBA" id="ARBA00022723"/>
    </source>
</evidence>
<comment type="similarity">
    <text evidence="1">Belongs to the peptidase M16 family.</text>
</comment>
<dbReference type="PANTHER" id="PTHR43690">
    <property type="entry name" value="NARDILYSIN"/>
    <property type="match status" value="1"/>
</dbReference>
<dbReference type="InterPro" id="IPR011765">
    <property type="entry name" value="Pept_M16_N"/>
</dbReference>
<dbReference type="AlphaFoldDB" id="A0A6J1PT93"/>
<evidence type="ECO:0000256" key="6">
    <source>
        <dbReference type="ARBA" id="ARBA00023049"/>
    </source>
</evidence>
<organism evidence="9 10">
    <name type="scientific">Temnothorax curvispinosus</name>
    <dbReference type="NCBI Taxonomy" id="300111"/>
    <lineage>
        <taxon>Eukaryota</taxon>
        <taxon>Metazoa</taxon>
        <taxon>Ecdysozoa</taxon>
        <taxon>Arthropoda</taxon>
        <taxon>Hexapoda</taxon>
        <taxon>Insecta</taxon>
        <taxon>Pterygota</taxon>
        <taxon>Neoptera</taxon>
        <taxon>Endopterygota</taxon>
        <taxon>Hymenoptera</taxon>
        <taxon>Apocrita</taxon>
        <taxon>Aculeata</taxon>
        <taxon>Formicoidea</taxon>
        <taxon>Formicidae</taxon>
        <taxon>Myrmicinae</taxon>
        <taxon>Temnothorax</taxon>
    </lineage>
</organism>
<protein>
    <submittedName>
        <fullName evidence="10">Insulin-degrading enzyme-like</fullName>
    </submittedName>
</protein>
<dbReference type="InterPro" id="IPR050626">
    <property type="entry name" value="Peptidase_M16"/>
</dbReference>
<dbReference type="Pfam" id="PF00675">
    <property type="entry name" value="Peptidase_M16"/>
    <property type="match status" value="1"/>
</dbReference>
<dbReference type="GO" id="GO:0004222">
    <property type="term" value="F:metalloendopeptidase activity"/>
    <property type="evidence" value="ECO:0007669"/>
    <property type="project" value="TreeGrafter"/>
</dbReference>
<dbReference type="RefSeq" id="XP_024873082.1">
    <property type="nucleotide sequence ID" value="XM_025017314.1"/>
</dbReference>
<dbReference type="GeneID" id="112455413"/>
<keyword evidence="9" id="KW-1185">Reference proteome</keyword>
<feature type="domain" description="Peptidase M16 N-terminal" evidence="7">
    <location>
        <begin position="22"/>
        <end position="138"/>
    </location>
</feature>
<dbReference type="Pfam" id="PF05193">
    <property type="entry name" value="Peptidase_M16_C"/>
    <property type="match status" value="1"/>
</dbReference>
<evidence type="ECO:0000313" key="10">
    <source>
        <dbReference type="RefSeq" id="XP_024873082.1"/>
    </source>
</evidence>
<dbReference type="InterPro" id="IPR011249">
    <property type="entry name" value="Metalloenz_LuxS/M16"/>
</dbReference>
<evidence type="ECO:0000256" key="5">
    <source>
        <dbReference type="ARBA" id="ARBA00022833"/>
    </source>
</evidence>
<dbReference type="GO" id="GO:0043171">
    <property type="term" value="P:peptide catabolic process"/>
    <property type="evidence" value="ECO:0007669"/>
    <property type="project" value="TreeGrafter"/>
</dbReference>
<dbReference type="Proteomes" id="UP000504618">
    <property type="component" value="Unplaced"/>
</dbReference>
<dbReference type="GO" id="GO:0005739">
    <property type="term" value="C:mitochondrion"/>
    <property type="evidence" value="ECO:0007669"/>
    <property type="project" value="TreeGrafter"/>
</dbReference>
<evidence type="ECO:0000256" key="2">
    <source>
        <dbReference type="ARBA" id="ARBA00022670"/>
    </source>
</evidence>
<gene>
    <name evidence="10" type="primary">LOC112455413</name>
</gene>
<dbReference type="SUPFAM" id="SSF63411">
    <property type="entry name" value="LuxS/MPP-like metallohydrolase"/>
    <property type="match status" value="2"/>
</dbReference>
<evidence type="ECO:0000256" key="4">
    <source>
        <dbReference type="ARBA" id="ARBA00022801"/>
    </source>
</evidence>
<name>A0A6J1PT93_9HYME</name>
<evidence type="ECO:0000256" key="1">
    <source>
        <dbReference type="ARBA" id="ARBA00007261"/>
    </source>
</evidence>
<dbReference type="OrthoDB" id="10025936at2759"/>
<keyword evidence="4" id="KW-0378">Hydrolase</keyword>
<dbReference type="GO" id="GO:0005829">
    <property type="term" value="C:cytosol"/>
    <property type="evidence" value="ECO:0007669"/>
    <property type="project" value="TreeGrafter"/>
</dbReference>
<keyword evidence="2" id="KW-0645">Protease</keyword>
<evidence type="ECO:0000259" key="8">
    <source>
        <dbReference type="Pfam" id="PF05193"/>
    </source>
</evidence>
<dbReference type="GO" id="GO:0046872">
    <property type="term" value="F:metal ion binding"/>
    <property type="evidence" value="ECO:0007669"/>
    <property type="project" value="UniProtKB-KW"/>
</dbReference>
<accession>A0A6J1PT93</accession>
<dbReference type="InterPro" id="IPR007863">
    <property type="entry name" value="Peptidase_M16_C"/>
</dbReference>
<keyword evidence="6" id="KW-0482">Metalloprotease</keyword>
<keyword evidence="5" id="KW-0862">Zinc</keyword>
<dbReference type="Gene3D" id="3.30.830.10">
    <property type="entry name" value="Metalloenzyme, LuxS/M16 peptidase-like"/>
    <property type="match status" value="2"/>
</dbReference>
<keyword evidence="3" id="KW-0479">Metal-binding</keyword>
<evidence type="ECO:0000259" key="7">
    <source>
        <dbReference type="Pfam" id="PF00675"/>
    </source>
</evidence>
<evidence type="ECO:0000313" key="9">
    <source>
        <dbReference type="Proteomes" id="UP000504618"/>
    </source>
</evidence>
<dbReference type="GO" id="GO:0051603">
    <property type="term" value="P:proteolysis involved in protein catabolic process"/>
    <property type="evidence" value="ECO:0007669"/>
    <property type="project" value="TreeGrafter"/>
</dbReference>
<sequence length="420" mass="49338">MATEYNYGNWCFTLKNKMKVILINNHNVSNKFSVALDIHIGSFADPKNFPGLANLCQQMIIWGTTAQSNRFQKLLYKYNGDISLTTSSEHTTYYFYFYTKDYDVVEQILERFVQLFISTPSFNNACIEERIRIMDSKLKKELQHNWFQYFERSTINSAHPYSNYGLCKEKILTEMSIENIKFTLLNFILTYYSANIMTLGITSNYAGGFERMVDKVFSEIQNSEIKLPKYFTPFTDRFCTVWYIAPKSDTKNLMRLAFPLPNVEEDCWRRAVNCISFFLEYDNEKSLLGTLKAKNWCNGISISACQEARNLNFFHVVFTLLPEGYCRHTSDIVQLFFEYLKLFKTKYLNLPNRRFIKVLNNLELTSYVPITYHGYLGKVISTIMHLKVLPEEFETLKKKNILSEKSWPHNEVLKASTYKI</sequence>
<feature type="domain" description="Peptidase M16 C-terminal" evidence="8">
    <location>
        <begin position="184"/>
        <end position="346"/>
    </location>
</feature>
<reference evidence="10" key="1">
    <citation type="submission" date="2025-08" db="UniProtKB">
        <authorList>
            <consortium name="RefSeq"/>
        </authorList>
    </citation>
    <scope>IDENTIFICATION</scope>
    <source>
        <tissue evidence="10">Whole body</tissue>
    </source>
</reference>
<proteinExistence type="inferred from homology"/>
<dbReference type="PANTHER" id="PTHR43690:SF18">
    <property type="entry name" value="INSULIN-DEGRADING ENZYME-RELATED"/>
    <property type="match status" value="1"/>
</dbReference>